<evidence type="ECO:0000256" key="2">
    <source>
        <dbReference type="ARBA" id="ARBA00023015"/>
    </source>
</evidence>
<name>A0AA41SJZ3_PAPNU</name>
<evidence type="ECO:0000256" key="5">
    <source>
        <dbReference type="PROSITE-ProRule" id="PRU00357"/>
    </source>
</evidence>
<evidence type="ECO:0000313" key="8">
    <source>
        <dbReference type="EMBL" id="MCL7037456.1"/>
    </source>
</evidence>
<reference evidence="8" key="1">
    <citation type="submission" date="2022-03" db="EMBL/GenBank/DDBJ databases">
        <title>A functionally conserved STORR gene fusion in Papaver species that diverged 16.8 million years ago.</title>
        <authorList>
            <person name="Catania T."/>
        </authorList>
    </citation>
    <scope>NUCLEOTIDE SEQUENCE</scope>
    <source>
        <strain evidence="8">S-191538</strain>
    </source>
</reference>
<dbReference type="GO" id="GO:0008270">
    <property type="term" value="F:zinc ion binding"/>
    <property type="evidence" value="ECO:0007669"/>
    <property type="project" value="InterPro"/>
</dbReference>
<feature type="region of interest" description="Disordered" evidence="6">
    <location>
        <begin position="285"/>
        <end position="320"/>
    </location>
</feature>
<keyword evidence="3" id="KW-0804">Transcription</keyword>
<dbReference type="InterPro" id="IPR045280">
    <property type="entry name" value="TIFY-like"/>
</dbReference>
<dbReference type="PANTHER" id="PTHR46125">
    <property type="entry name" value="GATA TRANSCRIPTION FACTOR 28"/>
    <property type="match status" value="1"/>
</dbReference>
<evidence type="ECO:0000256" key="3">
    <source>
        <dbReference type="ARBA" id="ARBA00023163"/>
    </source>
</evidence>
<organism evidence="8 9">
    <name type="scientific">Papaver nudicaule</name>
    <name type="common">Iceland poppy</name>
    <dbReference type="NCBI Taxonomy" id="74823"/>
    <lineage>
        <taxon>Eukaryota</taxon>
        <taxon>Viridiplantae</taxon>
        <taxon>Streptophyta</taxon>
        <taxon>Embryophyta</taxon>
        <taxon>Tracheophyta</taxon>
        <taxon>Spermatophyta</taxon>
        <taxon>Magnoliopsida</taxon>
        <taxon>Ranunculales</taxon>
        <taxon>Papaveraceae</taxon>
        <taxon>Papaveroideae</taxon>
        <taxon>Papaver</taxon>
    </lineage>
</organism>
<evidence type="ECO:0000256" key="4">
    <source>
        <dbReference type="ARBA" id="ARBA00023242"/>
    </source>
</evidence>
<dbReference type="Pfam" id="PF06203">
    <property type="entry name" value="CCT"/>
    <property type="match status" value="1"/>
</dbReference>
<dbReference type="PROSITE" id="PS00344">
    <property type="entry name" value="GATA_ZN_FINGER_1"/>
    <property type="match status" value="1"/>
</dbReference>
<gene>
    <name evidence="8" type="ORF">MKW94_026413</name>
</gene>
<feature type="domain" description="CCT" evidence="7">
    <location>
        <begin position="164"/>
        <end position="206"/>
    </location>
</feature>
<dbReference type="Gene3D" id="3.30.50.10">
    <property type="entry name" value="Erythroid Transcription Factor GATA-1, subunit A"/>
    <property type="match status" value="1"/>
</dbReference>
<dbReference type="PROSITE" id="PS51017">
    <property type="entry name" value="CCT"/>
    <property type="match status" value="1"/>
</dbReference>
<dbReference type="GO" id="GO:0043565">
    <property type="term" value="F:sequence-specific DNA binding"/>
    <property type="evidence" value="ECO:0007669"/>
    <property type="project" value="InterPro"/>
</dbReference>
<dbReference type="EMBL" id="JAJJMA010179301">
    <property type="protein sequence ID" value="MCL7037456.1"/>
    <property type="molecule type" value="Genomic_DNA"/>
</dbReference>
<dbReference type="CDD" id="cd00202">
    <property type="entry name" value="ZnF_GATA"/>
    <property type="match status" value="1"/>
</dbReference>
<accession>A0AA41SJZ3</accession>
<dbReference type="InterPro" id="IPR010402">
    <property type="entry name" value="CCT_domain"/>
</dbReference>
<evidence type="ECO:0000256" key="6">
    <source>
        <dbReference type="SAM" id="MobiDB-lite"/>
    </source>
</evidence>
<evidence type="ECO:0000256" key="1">
    <source>
        <dbReference type="ARBA" id="ARBA00004123"/>
    </source>
</evidence>
<comment type="subcellular location">
    <subcellularLocation>
        <location evidence="1 5">Nucleus</location>
    </subcellularLocation>
</comment>
<evidence type="ECO:0000259" key="7">
    <source>
        <dbReference type="PROSITE" id="PS51017"/>
    </source>
</evidence>
<feature type="region of interest" description="Disordered" evidence="6">
    <location>
        <begin position="36"/>
        <end position="84"/>
    </location>
</feature>
<protein>
    <recommendedName>
        <fullName evidence="7">CCT domain-containing protein</fullName>
    </recommendedName>
</protein>
<sequence>MPGNQNHRNFDQSYGDNVVLNDNVIANYQIIDADFEEEDGNPNNNNLYVEEDDNNGLRDGVEEDVPSSSAAYADGSEVENRTNNNNFGAVQEFNSMDEVTLSFRGQLWTYYVSPEKVQAVMLLLGGCEVPGSLDATSSFGLTAAPQTQKGVVSDLPGRASQPQRAVALNKYRQKRKDRCFDKKIRYSVRKEVAERMQRKKGQFASSKPTPMESVFWSPSDAPVPLEQQETMCTHCGISSNSTPMMRRGPQGPRSLCNACGLKWANKGTLTDLPRTVAAEAMNNTVNQGAETDEANGGKVDGGETSQALDIVPSPHGDTET</sequence>
<proteinExistence type="predicted"/>
<evidence type="ECO:0000313" key="9">
    <source>
        <dbReference type="Proteomes" id="UP001177140"/>
    </source>
</evidence>
<dbReference type="InterPro" id="IPR000679">
    <property type="entry name" value="Znf_GATA"/>
</dbReference>
<dbReference type="GO" id="GO:0005634">
    <property type="term" value="C:nucleus"/>
    <property type="evidence" value="ECO:0007669"/>
    <property type="project" value="UniProtKB-SubCell"/>
</dbReference>
<dbReference type="SUPFAM" id="SSF57716">
    <property type="entry name" value="Glucocorticoid receptor-like (DNA-binding domain)"/>
    <property type="match status" value="1"/>
</dbReference>
<keyword evidence="2" id="KW-0805">Transcription regulation</keyword>
<dbReference type="Pfam" id="PF00320">
    <property type="entry name" value="GATA"/>
    <property type="match status" value="1"/>
</dbReference>
<dbReference type="GO" id="GO:0006355">
    <property type="term" value="P:regulation of DNA-templated transcription"/>
    <property type="evidence" value="ECO:0007669"/>
    <property type="project" value="InterPro"/>
</dbReference>
<dbReference type="InterPro" id="IPR013088">
    <property type="entry name" value="Znf_NHR/GATA"/>
</dbReference>
<keyword evidence="4 5" id="KW-0539">Nucleus</keyword>
<dbReference type="SMART" id="SM00401">
    <property type="entry name" value="ZnF_GATA"/>
    <property type="match status" value="1"/>
</dbReference>
<comment type="caution">
    <text evidence="8">The sequence shown here is derived from an EMBL/GenBank/DDBJ whole genome shotgun (WGS) entry which is preliminary data.</text>
</comment>
<dbReference type="PANTHER" id="PTHR46125:SF24">
    <property type="entry name" value="GATA TRANSCRIPTION FACTOR 18"/>
    <property type="match status" value="1"/>
</dbReference>
<dbReference type="Proteomes" id="UP001177140">
    <property type="component" value="Unassembled WGS sequence"/>
</dbReference>
<dbReference type="AlphaFoldDB" id="A0AA41SJZ3"/>
<keyword evidence="9" id="KW-1185">Reference proteome</keyword>